<dbReference type="AlphaFoldDB" id="A0A4S3M5S2"/>
<proteinExistence type="inferred from homology"/>
<sequence>MSRFPSLRMRLFLAGWALLWGAALPLILLYIRKRAKRDPMYGTDLAQRFGRHRLRWDGSVWVHTVSIGEFRSAVPLIRRLLTDGERVVVTHFTPAARREIAKVFGAEIAAGQLASVWVPFEYDLAYARFFRAFRPKYGLVMEVEFWPRMIASARARGVPLFLCNGQYPSKSYARDRNRLRGELVRGFAGVMVKNTVQRDRFLSLGMPDAAIRMTGEMRFDQPIPPRLTEAAQRLVWPGDRNSITFASVVEGEDDTYLDAIATLRAQAAANSKQPPRIVYVPRAPERFDTVAQMIAARGWPMARRSEALDANLVGDLDADILLGDSMGEMYFYLSLTEKTVVGGGFTPKGAHNVIEPLAVRKPVFVGPEIWTIEYPAQEAIEAGVLRHCMTEEQLAEALSPDAPLPGEAEMTAFFAAHAGGVDKTMAALPALLEHARAQGIIR</sequence>
<name>A0A4S3M5S2_9RHOB</name>
<evidence type="ECO:0000256" key="2">
    <source>
        <dbReference type="ARBA" id="ARBA00004713"/>
    </source>
</evidence>
<dbReference type="GO" id="GO:0009244">
    <property type="term" value="P:lipopolysaccharide core region biosynthetic process"/>
    <property type="evidence" value="ECO:0007669"/>
    <property type="project" value="UniProtKB-UniRule"/>
</dbReference>
<evidence type="ECO:0000256" key="4">
    <source>
        <dbReference type="ARBA" id="ARBA00019077"/>
    </source>
</evidence>
<evidence type="ECO:0000259" key="10">
    <source>
        <dbReference type="Pfam" id="PF04413"/>
    </source>
</evidence>
<comment type="similarity">
    <text evidence="9">Belongs to the glycosyltransferase group 1 family.</text>
</comment>
<evidence type="ECO:0000256" key="5">
    <source>
        <dbReference type="ARBA" id="ARBA00022679"/>
    </source>
</evidence>
<evidence type="ECO:0000256" key="1">
    <source>
        <dbReference type="ARBA" id="ARBA00003394"/>
    </source>
</evidence>
<feature type="active site" description="Proton acceptor" evidence="8">
    <location>
        <position position="69"/>
    </location>
</feature>
<feature type="transmembrane region" description="Helical" evidence="9">
    <location>
        <begin position="12"/>
        <end position="31"/>
    </location>
</feature>
<dbReference type="InterPro" id="IPR007507">
    <property type="entry name" value="Glycos_transf_N"/>
</dbReference>
<dbReference type="PANTHER" id="PTHR42755">
    <property type="entry name" value="3-DEOXY-MANNO-OCTULOSONATE CYTIDYLYLTRANSFERASE"/>
    <property type="match status" value="1"/>
</dbReference>
<dbReference type="Pfam" id="PF04413">
    <property type="entry name" value="Glycos_transf_N"/>
    <property type="match status" value="1"/>
</dbReference>
<dbReference type="PANTHER" id="PTHR42755:SF1">
    <property type="entry name" value="3-DEOXY-D-MANNO-OCTULOSONIC ACID TRANSFERASE, MITOCHONDRIAL-RELATED"/>
    <property type="match status" value="1"/>
</dbReference>
<dbReference type="Gene3D" id="3.40.50.11720">
    <property type="entry name" value="3-Deoxy-D-manno-octulosonic-acid transferase, N-terminal domain"/>
    <property type="match status" value="1"/>
</dbReference>
<keyword evidence="9" id="KW-1003">Cell membrane</keyword>
<evidence type="ECO:0000256" key="3">
    <source>
        <dbReference type="ARBA" id="ARBA00012621"/>
    </source>
</evidence>
<dbReference type="EC" id="2.4.99.12" evidence="3 9"/>
<dbReference type="GO" id="GO:0005886">
    <property type="term" value="C:plasma membrane"/>
    <property type="evidence" value="ECO:0007669"/>
    <property type="project" value="UniProtKB-SubCell"/>
</dbReference>
<dbReference type="OrthoDB" id="9789797at2"/>
<feature type="domain" description="3-deoxy-D-manno-octulosonic-acid transferase N-terminal" evidence="10">
    <location>
        <begin position="45"/>
        <end position="221"/>
    </location>
</feature>
<comment type="caution">
    <text evidence="11">The sequence shown here is derived from an EMBL/GenBank/DDBJ whole genome shotgun (WGS) entry which is preliminary data.</text>
</comment>
<keyword evidence="9" id="KW-0472">Membrane</keyword>
<evidence type="ECO:0000256" key="8">
    <source>
        <dbReference type="PIRSR" id="PIRSR639901-1"/>
    </source>
</evidence>
<comment type="catalytic activity">
    <reaction evidence="7 9">
        <text>lipid IVA (E. coli) + CMP-3-deoxy-beta-D-manno-octulosonate = alpha-Kdo-(2-&gt;6)-lipid IVA (E. coli) + CMP + H(+)</text>
        <dbReference type="Rhea" id="RHEA:28066"/>
        <dbReference type="ChEBI" id="CHEBI:15378"/>
        <dbReference type="ChEBI" id="CHEBI:58603"/>
        <dbReference type="ChEBI" id="CHEBI:60364"/>
        <dbReference type="ChEBI" id="CHEBI:60377"/>
        <dbReference type="ChEBI" id="CHEBI:85987"/>
        <dbReference type="EC" id="2.4.99.12"/>
    </reaction>
</comment>
<dbReference type="UniPathway" id="UPA00958"/>
<dbReference type="EMBL" id="SSMD01000011">
    <property type="protein sequence ID" value="THD71606.1"/>
    <property type="molecule type" value="Genomic_DNA"/>
</dbReference>
<evidence type="ECO:0000256" key="9">
    <source>
        <dbReference type="RuleBase" id="RU365103"/>
    </source>
</evidence>
<protein>
    <recommendedName>
        <fullName evidence="4 9">3-deoxy-D-manno-octulosonic acid transferase</fullName>
        <shortName evidence="9">Kdo transferase</shortName>
        <ecNumber evidence="3 9">2.4.99.12</ecNumber>
    </recommendedName>
    <alternativeName>
        <fullName evidence="6 9">Lipid IV(A) 3-deoxy-D-manno-octulosonic acid transferase</fullName>
    </alternativeName>
</protein>
<dbReference type="Proteomes" id="UP000306113">
    <property type="component" value="Unassembled WGS sequence"/>
</dbReference>
<comment type="subcellular location">
    <subcellularLocation>
        <location evidence="9">Cell membrane</location>
    </subcellularLocation>
</comment>
<dbReference type="InterPro" id="IPR038107">
    <property type="entry name" value="Glycos_transf_N_sf"/>
</dbReference>
<dbReference type="Gene3D" id="3.40.50.2000">
    <property type="entry name" value="Glycogen Phosphorylase B"/>
    <property type="match status" value="1"/>
</dbReference>
<evidence type="ECO:0000256" key="6">
    <source>
        <dbReference type="ARBA" id="ARBA00031445"/>
    </source>
</evidence>
<evidence type="ECO:0000313" key="12">
    <source>
        <dbReference type="Proteomes" id="UP000306113"/>
    </source>
</evidence>
<keyword evidence="9" id="KW-0448">Lipopolysaccharide biosynthesis</keyword>
<comment type="pathway">
    <text evidence="2 9">Bacterial outer membrane biogenesis; LPS core biosynthesis.</text>
</comment>
<dbReference type="GO" id="GO:0043842">
    <property type="term" value="F:Kdo transferase activity"/>
    <property type="evidence" value="ECO:0007669"/>
    <property type="project" value="UniProtKB-EC"/>
</dbReference>
<reference evidence="11 12" key="1">
    <citation type="submission" date="2019-04" db="EMBL/GenBank/DDBJ databases">
        <title>Draft genome sequence of Youngimonas vesicularis.</title>
        <authorList>
            <person name="Hameed A."/>
        </authorList>
    </citation>
    <scope>NUCLEOTIDE SEQUENCE [LARGE SCALE GENOMIC DNA]</scope>
    <source>
        <strain evidence="11 12">CC-AMW-E</strain>
    </source>
</reference>
<evidence type="ECO:0000256" key="7">
    <source>
        <dbReference type="ARBA" id="ARBA00049183"/>
    </source>
</evidence>
<keyword evidence="9" id="KW-0812">Transmembrane</keyword>
<dbReference type="GO" id="GO:0009245">
    <property type="term" value="P:lipid A biosynthetic process"/>
    <property type="evidence" value="ECO:0007669"/>
    <property type="project" value="TreeGrafter"/>
</dbReference>
<keyword evidence="9" id="KW-1133">Transmembrane helix</keyword>
<dbReference type="InterPro" id="IPR039901">
    <property type="entry name" value="Kdotransferase"/>
</dbReference>
<dbReference type="RefSeq" id="WP_136340562.1">
    <property type="nucleotide sequence ID" value="NZ_SSMD01000011.1"/>
</dbReference>
<gene>
    <name evidence="11" type="ORF">E7681_17530</name>
</gene>
<keyword evidence="12" id="KW-1185">Reference proteome</keyword>
<keyword evidence="5 9" id="KW-0808">Transferase</keyword>
<comment type="function">
    <text evidence="1 9">Involved in lipopolysaccharide (LPS) biosynthesis. Catalyzes the transfer of 3-deoxy-D-manno-octulosonate (Kdo) residue(s) from CMP-Kdo to lipid IV(A), the tetraacyldisaccharide-1,4'-bisphosphate precursor of lipid A.</text>
</comment>
<accession>A0A4S3M5S2</accession>
<organism evidence="11 12">
    <name type="scientific">Thalassobius vesicularis</name>
    <dbReference type="NCBI Taxonomy" id="1294297"/>
    <lineage>
        <taxon>Bacteria</taxon>
        <taxon>Pseudomonadati</taxon>
        <taxon>Pseudomonadota</taxon>
        <taxon>Alphaproteobacteria</taxon>
        <taxon>Rhodobacterales</taxon>
        <taxon>Roseobacteraceae</taxon>
        <taxon>Thalassovita</taxon>
    </lineage>
</organism>
<evidence type="ECO:0000313" key="11">
    <source>
        <dbReference type="EMBL" id="THD71606.1"/>
    </source>
</evidence>